<evidence type="ECO:0000313" key="13">
    <source>
        <dbReference type="RefSeq" id="XP_030749967.1"/>
    </source>
</evidence>
<dbReference type="RefSeq" id="XP_030749966.1">
    <property type="nucleotide sequence ID" value="XM_030894106.1"/>
</dbReference>
<evidence type="ECO:0000256" key="3">
    <source>
        <dbReference type="ARBA" id="ARBA00022946"/>
    </source>
</evidence>
<evidence type="ECO:0000256" key="1">
    <source>
        <dbReference type="ARBA" id="ARBA00004173"/>
    </source>
</evidence>
<protein>
    <recommendedName>
        <fullName evidence="7">Large ribosomal subunit protein bL32m</fullName>
    </recommendedName>
    <alternativeName>
        <fullName evidence="8">39S ribosomal protein L32, mitochondrial</fullName>
    </alternativeName>
</protein>
<sequence>MSVSNLLYRLNSAAKGLERALFRALTGTYHPDDYRLCLDIPLENKTLKGNSERKGVLESILGDGFLFAVPKHRRTIEKRLKRKFGNPEYDLKILLPRKNLKTCNVCGDDHEIGVLCPTCYKKVIDETKAMQDAIQNELKLEPVEKEIVVLYDGEKDKQPDEFWNGKRIVEMKKSRPEWFSENLLQKTTQKGATTSDVKPSELG</sequence>
<evidence type="ECO:0000256" key="5">
    <source>
        <dbReference type="ARBA" id="ARBA00023128"/>
    </source>
</evidence>
<reference evidence="12 13" key="1">
    <citation type="submission" date="2025-04" db="UniProtKB">
        <authorList>
            <consortium name="RefSeq"/>
        </authorList>
    </citation>
    <scope>IDENTIFICATION</scope>
    <source>
        <tissue evidence="12 13">Gonads</tissue>
    </source>
</reference>
<dbReference type="AlphaFoldDB" id="A0A6J2XFN9"/>
<keyword evidence="6" id="KW-0687">Ribonucleoprotein</keyword>
<keyword evidence="11" id="KW-1185">Reference proteome</keyword>
<evidence type="ECO:0000256" key="8">
    <source>
        <dbReference type="ARBA" id="ARBA00042577"/>
    </source>
</evidence>
<evidence type="ECO:0000256" key="7">
    <source>
        <dbReference type="ARBA" id="ARBA00039935"/>
    </source>
</evidence>
<evidence type="ECO:0000313" key="12">
    <source>
        <dbReference type="RefSeq" id="XP_030749966.1"/>
    </source>
</evidence>
<dbReference type="GeneID" id="115877794"/>
<keyword evidence="4 12" id="KW-0689">Ribosomal protein</keyword>
<dbReference type="OrthoDB" id="2014905at2759"/>
<evidence type="ECO:0000256" key="6">
    <source>
        <dbReference type="ARBA" id="ARBA00023274"/>
    </source>
</evidence>
<organism evidence="11 12">
    <name type="scientific">Sitophilus oryzae</name>
    <name type="common">Rice weevil</name>
    <name type="synonym">Curculio oryzae</name>
    <dbReference type="NCBI Taxonomy" id="7048"/>
    <lineage>
        <taxon>Eukaryota</taxon>
        <taxon>Metazoa</taxon>
        <taxon>Ecdysozoa</taxon>
        <taxon>Arthropoda</taxon>
        <taxon>Hexapoda</taxon>
        <taxon>Insecta</taxon>
        <taxon>Pterygota</taxon>
        <taxon>Neoptera</taxon>
        <taxon>Endopterygota</taxon>
        <taxon>Coleoptera</taxon>
        <taxon>Polyphaga</taxon>
        <taxon>Cucujiformia</taxon>
        <taxon>Curculionidae</taxon>
        <taxon>Dryophthorinae</taxon>
        <taxon>Sitophilus</taxon>
    </lineage>
</organism>
<feature type="region of interest" description="Disordered" evidence="10">
    <location>
        <begin position="181"/>
        <end position="203"/>
    </location>
</feature>
<comment type="similarity">
    <text evidence="2">Belongs to the bacterial ribosomal protein bL32 family.</text>
</comment>
<proteinExistence type="inferred from homology"/>
<comment type="function">
    <text evidence="9">Component of the mitochondrial large ribosomal subunit (mt-LSU). The mitochondrial ribosome (mitoribosome) is a large ribonucleoprotein complex responsible for the synthesis of proteins inside mitochondria.</text>
</comment>
<dbReference type="GO" id="GO:0006412">
    <property type="term" value="P:translation"/>
    <property type="evidence" value="ECO:0007669"/>
    <property type="project" value="InterPro"/>
</dbReference>
<evidence type="ECO:0000256" key="10">
    <source>
        <dbReference type="SAM" id="MobiDB-lite"/>
    </source>
</evidence>
<dbReference type="RefSeq" id="XP_030749967.1">
    <property type="nucleotide sequence ID" value="XM_030894107.1"/>
</dbReference>
<keyword evidence="5" id="KW-0496">Mitochondrion</keyword>
<dbReference type="PANTHER" id="PTHR21026:SF2">
    <property type="entry name" value="LARGE RIBOSOMAL SUBUNIT PROTEIN BL32M"/>
    <property type="match status" value="1"/>
</dbReference>
<dbReference type="Proteomes" id="UP000504635">
    <property type="component" value="Unplaced"/>
</dbReference>
<evidence type="ECO:0000256" key="2">
    <source>
        <dbReference type="ARBA" id="ARBA00008560"/>
    </source>
</evidence>
<dbReference type="InterPro" id="IPR011332">
    <property type="entry name" value="Ribosomal_zn-bd"/>
</dbReference>
<comment type="subcellular location">
    <subcellularLocation>
        <location evidence="1">Mitochondrion</location>
    </subcellularLocation>
</comment>
<evidence type="ECO:0000313" key="11">
    <source>
        <dbReference type="Proteomes" id="UP000504635"/>
    </source>
</evidence>
<dbReference type="PANTHER" id="PTHR21026">
    <property type="entry name" value="39S RIBOSOMAL PROTEIN L32, MITOCHONDRIAL"/>
    <property type="match status" value="1"/>
</dbReference>
<dbReference type="GO" id="GO:0003735">
    <property type="term" value="F:structural constituent of ribosome"/>
    <property type="evidence" value="ECO:0007669"/>
    <property type="project" value="TreeGrafter"/>
</dbReference>
<evidence type="ECO:0000256" key="4">
    <source>
        <dbReference type="ARBA" id="ARBA00022980"/>
    </source>
</evidence>
<feature type="compositionally biased region" description="Polar residues" evidence="10">
    <location>
        <begin position="182"/>
        <end position="197"/>
    </location>
</feature>
<keyword evidence="3" id="KW-0809">Transit peptide</keyword>
<dbReference type="KEGG" id="soy:115877794"/>
<dbReference type="CTD" id="64983"/>
<gene>
    <name evidence="12 13" type="primary">LOC115877794</name>
</gene>
<name>A0A6J2XFN9_SITOR</name>
<evidence type="ECO:0000256" key="9">
    <source>
        <dbReference type="ARBA" id="ARBA00045766"/>
    </source>
</evidence>
<accession>A0A6J2XFN9</accession>
<dbReference type="GO" id="GO:0005762">
    <property type="term" value="C:mitochondrial large ribosomal subunit"/>
    <property type="evidence" value="ECO:0007669"/>
    <property type="project" value="TreeGrafter"/>
</dbReference>
<dbReference type="SUPFAM" id="SSF57829">
    <property type="entry name" value="Zn-binding ribosomal proteins"/>
    <property type="match status" value="1"/>
</dbReference>
<dbReference type="InterPro" id="IPR051991">
    <property type="entry name" value="Mitoribosomal_protein_bL32"/>
</dbReference>